<feature type="domain" description="N-acetyltransferase" evidence="1">
    <location>
        <begin position="5"/>
        <end position="205"/>
    </location>
</feature>
<dbReference type="AlphaFoldDB" id="A0A1I0ELM1"/>
<dbReference type="InterPro" id="IPR000182">
    <property type="entry name" value="GNAT_dom"/>
</dbReference>
<reference evidence="3" key="1">
    <citation type="submission" date="2016-10" db="EMBL/GenBank/DDBJ databases">
        <authorList>
            <person name="Varghese N."/>
            <person name="Submissions S."/>
        </authorList>
    </citation>
    <scope>NUCLEOTIDE SEQUENCE [LARGE SCALE GENOMIC DNA]</scope>
    <source>
        <strain evidence="3">DSM 16858</strain>
    </source>
</reference>
<evidence type="ECO:0000259" key="1">
    <source>
        <dbReference type="PROSITE" id="PS51186"/>
    </source>
</evidence>
<name>A0A1I0ELM1_9BACT</name>
<dbReference type="SUPFAM" id="SSF55729">
    <property type="entry name" value="Acyl-CoA N-acyltransferases (Nat)"/>
    <property type="match status" value="1"/>
</dbReference>
<dbReference type="InterPro" id="IPR016181">
    <property type="entry name" value="Acyl_CoA_acyltransferase"/>
</dbReference>
<dbReference type="PANTHER" id="PTHR13170:SF16">
    <property type="entry name" value="PROTEIN O-GLCNACASE"/>
    <property type="match status" value="1"/>
</dbReference>
<dbReference type="InterPro" id="IPR051822">
    <property type="entry name" value="Glycosyl_Hydrolase_84"/>
</dbReference>
<gene>
    <name evidence="2" type="ORF">SAMN05443639_10322</name>
</gene>
<dbReference type="Pfam" id="PF00583">
    <property type="entry name" value="Acetyltransf_1"/>
    <property type="match status" value="1"/>
</dbReference>
<dbReference type="Proteomes" id="UP000199181">
    <property type="component" value="Unassembled WGS sequence"/>
</dbReference>
<dbReference type="EMBL" id="FOIJ01000003">
    <property type="protein sequence ID" value="SET45876.1"/>
    <property type="molecule type" value="Genomic_DNA"/>
</dbReference>
<dbReference type="GO" id="GO:0016747">
    <property type="term" value="F:acyltransferase activity, transferring groups other than amino-acyl groups"/>
    <property type="evidence" value="ECO:0007669"/>
    <property type="project" value="InterPro"/>
</dbReference>
<evidence type="ECO:0000313" key="2">
    <source>
        <dbReference type="EMBL" id="SET45876.1"/>
    </source>
</evidence>
<evidence type="ECO:0000313" key="3">
    <source>
        <dbReference type="Proteomes" id="UP000199181"/>
    </source>
</evidence>
<dbReference type="PROSITE" id="PS51186">
    <property type="entry name" value="GNAT"/>
    <property type="match status" value="1"/>
</dbReference>
<dbReference type="PANTHER" id="PTHR13170">
    <property type="entry name" value="O-GLCNACASE"/>
    <property type="match status" value="1"/>
</dbReference>
<organism evidence="2 3">
    <name type="scientific">Stigmatella erecta</name>
    <dbReference type="NCBI Taxonomy" id="83460"/>
    <lineage>
        <taxon>Bacteria</taxon>
        <taxon>Pseudomonadati</taxon>
        <taxon>Myxococcota</taxon>
        <taxon>Myxococcia</taxon>
        <taxon>Myxococcales</taxon>
        <taxon>Cystobacterineae</taxon>
        <taxon>Archangiaceae</taxon>
        <taxon>Stigmatella</taxon>
    </lineage>
</organism>
<sequence length="209" mass="22882">MPSFMHLRPYQPGDREAIYDICVRTGASGQDARGHYLSDALLPDVYAGPYLDLEPQRAFVLDEGGRVAGYVLGTADTAAFVEAWRARWLPRVAGRYPRPAEPPLTADDRLISTLHHPERMLAPELASHPAHLHVDLLPHAQGAGHGRRMVEAFLAAVAAAGAPSLHLGTANGNTRALRFYERLGFQRLPVAGVEDTTFFWCPTAASRPR</sequence>
<dbReference type="Gene3D" id="3.40.630.30">
    <property type="match status" value="1"/>
</dbReference>
<keyword evidence="2" id="KW-0808">Transferase</keyword>
<protein>
    <submittedName>
        <fullName evidence="2">Acetyltransferase (GNAT) family protein</fullName>
    </submittedName>
</protein>
<accession>A0A1I0ELM1</accession>
<proteinExistence type="predicted"/>
<keyword evidence="3" id="KW-1185">Reference proteome</keyword>